<protein>
    <submittedName>
        <fullName evidence="2">Uncharacterized protein</fullName>
    </submittedName>
</protein>
<feature type="transmembrane region" description="Helical" evidence="1">
    <location>
        <begin position="35"/>
        <end position="53"/>
    </location>
</feature>
<keyword evidence="1" id="KW-0472">Membrane</keyword>
<dbReference type="EMBL" id="BK015471">
    <property type="protein sequence ID" value="DAE08519.1"/>
    <property type="molecule type" value="Genomic_DNA"/>
</dbReference>
<proteinExistence type="predicted"/>
<feature type="transmembrane region" description="Helical" evidence="1">
    <location>
        <begin position="12"/>
        <end position="29"/>
    </location>
</feature>
<keyword evidence="1" id="KW-1133">Transmembrane helix</keyword>
<accession>A0A8S5PMX8</accession>
<keyword evidence="1" id="KW-0812">Transmembrane</keyword>
<evidence type="ECO:0000313" key="2">
    <source>
        <dbReference type="EMBL" id="DAE08519.1"/>
    </source>
</evidence>
<organism evidence="2">
    <name type="scientific">Siphoviridae sp. ctD2Q91</name>
    <dbReference type="NCBI Taxonomy" id="2825383"/>
    <lineage>
        <taxon>Viruses</taxon>
        <taxon>Duplodnaviria</taxon>
        <taxon>Heunggongvirae</taxon>
        <taxon>Uroviricota</taxon>
        <taxon>Caudoviricetes</taxon>
    </lineage>
</organism>
<sequence length="58" mass="6363">MKRFFQTISLYIDDLLLLGGGACFVRAAYLWIGDAAAYAAAGVCLTAYAMVIARSRRR</sequence>
<name>A0A8S5PMX8_9CAUD</name>
<reference evidence="2" key="1">
    <citation type="journal article" date="2021" name="Proc. Natl. Acad. Sci. U.S.A.">
        <title>A Catalog of Tens of Thousands of Viruses from Human Metagenomes Reveals Hidden Associations with Chronic Diseases.</title>
        <authorList>
            <person name="Tisza M.J."/>
            <person name="Buck C.B."/>
        </authorList>
    </citation>
    <scope>NUCLEOTIDE SEQUENCE</scope>
    <source>
        <strain evidence="2">CtD2Q91</strain>
    </source>
</reference>
<evidence type="ECO:0000256" key="1">
    <source>
        <dbReference type="SAM" id="Phobius"/>
    </source>
</evidence>